<name>A0A1A8ZAH0_PLAOA</name>
<reference evidence="2" key="1">
    <citation type="submission" date="2016-05" db="EMBL/GenBank/DDBJ databases">
        <authorList>
            <person name="Naeem Raeece"/>
        </authorList>
    </citation>
    <scope>NUCLEOTIDE SEQUENCE [LARGE SCALE GENOMIC DNA]</scope>
</reference>
<keyword evidence="2" id="KW-1185">Reference proteome</keyword>
<dbReference type="EMBL" id="FLRD01000116">
    <property type="protein sequence ID" value="SBT40826.1"/>
    <property type="molecule type" value="Genomic_DNA"/>
</dbReference>
<evidence type="ECO:0000313" key="2">
    <source>
        <dbReference type="Proteomes" id="UP000078555"/>
    </source>
</evidence>
<dbReference type="AlphaFoldDB" id="A0A1A8ZAH0"/>
<accession>A0A1A8ZAH0</accession>
<protein>
    <submittedName>
        <fullName evidence="1">Uncharacterized protein</fullName>
    </submittedName>
</protein>
<organism evidence="1 2">
    <name type="scientific">Plasmodium ovale wallikeri</name>
    <dbReference type="NCBI Taxonomy" id="864142"/>
    <lineage>
        <taxon>Eukaryota</taxon>
        <taxon>Sar</taxon>
        <taxon>Alveolata</taxon>
        <taxon>Apicomplexa</taxon>
        <taxon>Aconoidasida</taxon>
        <taxon>Haemosporida</taxon>
        <taxon>Plasmodiidae</taxon>
        <taxon>Plasmodium</taxon>
        <taxon>Plasmodium (Plasmodium)</taxon>
    </lineage>
</organism>
<proteinExistence type="predicted"/>
<gene>
    <name evidence="1" type="ORF">POVWA1_042830</name>
</gene>
<evidence type="ECO:0000313" key="1">
    <source>
        <dbReference type="EMBL" id="SBT40826.1"/>
    </source>
</evidence>
<sequence>MTCVLSAFHVSACAPRLIKCDAVVHDNVRAFSVLVLLLRFGVTSPFWRYFSVLALLLRFGATSPFWCDFSTLARLHMHRLRGIRAFPLPPCTIGRISLRICHTFPVVRVRRGEEWERQKKKKKKYFTSEC</sequence>
<dbReference type="Proteomes" id="UP000078555">
    <property type="component" value="Unassembled WGS sequence"/>
</dbReference>